<name>A0A7C9RB40_9HYPH</name>
<comment type="caution">
    <text evidence="1">The sequence shown here is derived from an EMBL/GenBank/DDBJ whole genome shotgun (WGS) entry which is preliminary data.</text>
</comment>
<dbReference type="RefSeq" id="WP_165120841.1">
    <property type="nucleotide sequence ID" value="NZ_JAAKZG010000016.1"/>
</dbReference>
<reference evidence="1 2" key="1">
    <citation type="submission" date="2020-02" db="EMBL/GenBank/DDBJ databases">
        <title>Genome sequence of the type strain CGMCC 1.15528 of Mesorhizobium zhangyense.</title>
        <authorList>
            <person name="Gao J."/>
            <person name="Sun J."/>
        </authorList>
    </citation>
    <scope>NUCLEOTIDE SEQUENCE [LARGE SCALE GENOMIC DNA]</scope>
    <source>
        <strain evidence="1 2">CGMCC 1.15528</strain>
    </source>
</reference>
<evidence type="ECO:0000313" key="2">
    <source>
        <dbReference type="Proteomes" id="UP000481252"/>
    </source>
</evidence>
<dbReference type="Proteomes" id="UP000481252">
    <property type="component" value="Unassembled WGS sequence"/>
</dbReference>
<dbReference type="EMBL" id="JAAKZG010000016">
    <property type="protein sequence ID" value="NGN44455.1"/>
    <property type="molecule type" value="Genomic_DNA"/>
</dbReference>
<evidence type="ECO:0000313" key="1">
    <source>
        <dbReference type="EMBL" id="NGN44455.1"/>
    </source>
</evidence>
<protein>
    <submittedName>
        <fullName evidence="1">Uncharacterized protein</fullName>
    </submittedName>
</protein>
<proteinExistence type="predicted"/>
<dbReference type="AlphaFoldDB" id="A0A7C9RB40"/>
<keyword evidence="2" id="KW-1185">Reference proteome</keyword>
<sequence>MASDEAIALFERLISDELRQREGLLSMASSGNTKGTEMAIKQSDRQIATYQMLIEMAKDLARANSGDGDAPDTV</sequence>
<accession>A0A7C9RB40</accession>
<organism evidence="1 2">
    <name type="scientific">Mesorhizobium zhangyense</name>
    <dbReference type="NCBI Taxonomy" id="1776730"/>
    <lineage>
        <taxon>Bacteria</taxon>
        <taxon>Pseudomonadati</taxon>
        <taxon>Pseudomonadota</taxon>
        <taxon>Alphaproteobacteria</taxon>
        <taxon>Hyphomicrobiales</taxon>
        <taxon>Phyllobacteriaceae</taxon>
        <taxon>Mesorhizobium</taxon>
    </lineage>
</organism>
<gene>
    <name evidence="1" type="ORF">G6N74_25630</name>
</gene>